<sequence>MHIWRIFPMNGCAIRKLCGIIPDLHLLTHSYVSLFIFLLQLSGFSGQLVTASPSSSSTAEVTRCPLLIPSVNSIVSYNSDELIDSTIATYSCLPGYERFGEPERVCLRGRWTGQTPVCAINIAIRQDAKQSSNATEFTVLQGTKQAYEAAAYLAVDGTKIYCSKTSPEVQPRWSLTFAQSFPVIAIKVYGEAGHDMADMEVSLLPKSDLQFSSEEREKSVCKLSTSISVLTGEETKAANSTTSNVTFFLCNSNFPARQVLIKRRAYASLRLCEVEVFSQQGKPCQHPGAPQNSIAKLSHVEWPFPPGAVAVYDCNAGFTRIPTDATFHRTCQINGTWDVREPICVTNVAQYRSASQSSLFSNYNYPPWQAVDADMNTCAWTRRENEPWLQIDLLKVYTIHGIAVILDKERLFYQFHRSLLISISNRSDTTDLQSVKIPLTFRRSLLKETAGPGSGVFHLDGTAIGRYVTLFVKGDVEKFLGICDVQILADDEIPAIPEHCGLQTPASSLMYTFKQTCYQVQRFSATNWYNAMLSCQDNGGSLLANSDYDTTSFINNVLNNLYRFHTSNDRYWIAAKLSKAETTWNYIVHNVSSAVDQFFWAPGRPLNDGHAAFDSCVALGGHGATNWSWADYRCDQDAANWICAYGPRGCGDPMQPPASALLVADKIVGANGWKVGDRVQFECAPGHVLAGAADSVCQADGTWSSSYTDCVFVPCGDPPRRTHLSQNLLNGTTSYGSFVQYSCVDDGFKVIGDSIIGCQANGTWEVLDVMCEASSLHLSTAADASEDVHANEVLEPAPAVSMPHSESVAVGVGVALSLLILVVVFLFCGLRYRKQKKSQQSSPASSITKRTSPYGTVRRLHASQISAPIANLQKVNLTPKQSIYDDMTSPQVSTQVSVSDESYSRTDPEGSSLAPSDPSSNYLRSFGKAGLIKLYNKAKTGGTLRLSLSTNDDTPKRERPRVPKLVISSPIECRKTVVLDSGQTGQEVIYAQPAKLKNGQPGNENQYEYLETARVRGGYGSTDEIDHDDGMYADTALTGSLRLSKPLRHSLPPVEEIYDDARSGPHDKYINC</sequence>
<dbReference type="SUPFAM" id="SSF49785">
    <property type="entry name" value="Galactose-binding domain-like"/>
    <property type="match status" value="2"/>
</dbReference>
<dbReference type="PANTHER" id="PTHR45656:SF4">
    <property type="entry name" value="PROTEIN CBR-CLEC-78"/>
    <property type="match status" value="1"/>
</dbReference>
<feature type="domain" description="Sushi" evidence="8">
    <location>
        <begin position="713"/>
        <end position="773"/>
    </location>
</feature>
<proteinExistence type="predicted"/>
<feature type="domain" description="C-type lectin" evidence="7">
    <location>
        <begin position="513"/>
        <end position="636"/>
    </location>
</feature>
<keyword evidence="6" id="KW-0812">Transmembrane</keyword>
<feature type="domain" description="Sushi" evidence="8">
    <location>
        <begin position="648"/>
        <end position="712"/>
    </location>
</feature>
<feature type="domain" description="Sushi" evidence="8">
    <location>
        <begin position="62"/>
        <end position="120"/>
    </location>
</feature>
<dbReference type="SMART" id="SM00034">
    <property type="entry name" value="CLECT"/>
    <property type="match status" value="1"/>
</dbReference>
<dbReference type="InterPro" id="IPR035976">
    <property type="entry name" value="Sushi/SCR/CCP_sf"/>
</dbReference>
<evidence type="ECO:0000256" key="4">
    <source>
        <dbReference type="PROSITE-ProRule" id="PRU00302"/>
    </source>
</evidence>
<dbReference type="PROSITE" id="PS50041">
    <property type="entry name" value="C_TYPE_LECTIN_2"/>
    <property type="match status" value="1"/>
</dbReference>
<evidence type="ECO:0000256" key="2">
    <source>
        <dbReference type="ARBA" id="ARBA00022737"/>
    </source>
</evidence>
<organism evidence="9 10">
    <name type="scientific">Ramazzottius varieornatus</name>
    <name type="common">Water bear</name>
    <name type="synonym">Tardigrade</name>
    <dbReference type="NCBI Taxonomy" id="947166"/>
    <lineage>
        <taxon>Eukaryota</taxon>
        <taxon>Metazoa</taxon>
        <taxon>Ecdysozoa</taxon>
        <taxon>Tardigrada</taxon>
        <taxon>Eutardigrada</taxon>
        <taxon>Parachela</taxon>
        <taxon>Hypsibioidea</taxon>
        <taxon>Ramazzottiidae</taxon>
        <taxon>Ramazzottius</taxon>
    </lineage>
</organism>
<dbReference type="Gene3D" id="2.10.70.10">
    <property type="entry name" value="Complement Module, domain 1"/>
    <property type="match status" value="4"/>
</dbReference>
<feature type="compositionally biased region" description="Low complexity" evidence="5">
    <location>
        <begin position="888"/>
        <end position="899"/>
    </location>
</feature>
<dbReference type="InterPro" id="IPR051277">
    <property type="entry name" value="SEZ6_CSMD_C4BPB_Regulators"/>
</dbReference>
<dbReference type="OrthoDB" id="547680at2759"/>
<feature type="disulfide bond" evidence="4">
    <location>
        <begin position="683"/>
        <end position="710"/>
    </location>
</feature>
<evidence type="ECO:0000256" key="1">
    <source>
        <dbReference type="ARBA" id="ARBA00022729"/>
    </source>
</evidence>
<dbReference type="EMBL" id="BDGG01000005">
    <property type="protein sequence ID" value="GAU99768.1"/>
    <property type="molecule type" value="Genomic_DNA"/>
</dbReference>
<dbReference type="CDD" id="cd00037">
    <property type="entry name" value="CLECT"/>
    <property type="match status" value="1"/>
</dbReference>
<evidence type="ECO:0000256" key="6">
    <source>
        <dbReference type="SAM" id="Phobius"/>
    </source>
</evidence>
<dbReference type="Gene3D" id="3.10.100.10">
    <property type="entry name" value="Mannose-Binding Protein A, subunit A"/>
    <property type="match status" value="1"/>
</dbReference>
<dbReference type="InterPro" id="IPR008979">
    <property type="entry name" value="Galactose-bd-like_sf"/>
</dbReference>
<accession>A0A1D1VMP4</accession>
<feature type="domain" description="Sushi" evidence="8">
    <location>
        <begin position="282"/>
        <end position="346"/>
    </location>
</feature>
<feature type="transmembrane region" description="Helical" evidence="6">
    <location>
        <begin position="808"/>
        <end position="830"/>
    </location>
</feature>
<dbReference type="SMART" id="SM00032">
    <property type="entry name" value="CCP"/>
    <property type="match status" value="4"/>
</dbReference>
<evidence type="ECO:0000256" key="3">
    <source>
        <dbReference type="ARBA" id="ARBA00023157"/>
    </source>
</evidence>
<comment type="caution">
    <text evidence="4">Lacks conserved residue(s) required for the propagation of feature annotation.</text>
</comment>
<dbReference type="InterPro" id="IPR000436">
    <property type="entry name" value="Sushi_SCR_CCP_dom"/>
</dbReference>
<comment type="caution">
    <text evidence="9">The sequence shown here is derived from an EMBL/GenBank/DDBJ whole genome shotgun (WGS) entry which is preliminary data.</text>
</comment>
<dbReference type="Gene3D" id="2.60.120.260">
    <property type="entry name" value="Galactose-binding domain-like"/>
    <property type="match status" value="2"/>
</dbReference>
<dbReference type="SUPFAM" id="SSF57535">
    <property type="entry name" value="Complement control module/SCR domain"/>
    <property type="match status" value="4"/>
</dbReference>
<keyword evidence="10" id="KW-1185">Reference proteome</keyword>
<name>A0A1D1VMP4_RAMVA</name>
<feature type="disulfide bond" evidence="4">
    <location>
        <begin position="715"/>
        <end position="758"/>
    </location>
</feature>
<evidence type="ECO:0008006" key="11">
    <source>
        <dbReference type="Google" id="ProtNLM"/>
    </source>
</evidence>
<feature type="region of interest" description="Disordered" evidence="5">
    <location>
        <begin position="883"/>
        <end position="919"/>
    </location>
</feature>
<evidence type="ECO:0000256" key="5">
    <source>
        <dbReference type="SAM" id="MobiDB-lite"/>
    </source>
</evidence>
<reference evidence="9 10" key="1">
    <citation type="journal article" date="2016" name="Nat. Commun.">
        <title>Extremotolerant tardigrade genome and improved radiotolerance of human cultured cells by tardigrade-unique protein.</title>
        <authorList>
            <person name="Hashimoto T."/>
            <person name="Horikawa D.D."/>
            <person name="Saito Y."/>
            <person name="Kuwahara H."/>
            <person name="Kozuka-Hata H."/>
            <person name="Shin-I T."/>
            <person name="Minakuchi Y."/>
            <person name="Ohishi K."/>
            <person name="Motoyama A."/>
            <person name="Aizu T."/>
            <person name="Enomoto A."/>
            <person name="Kondo K."/>
            <person name="Tanaka S."/>
            <person name="Hara Y."/>
            <person name="Koshikawa S."/>
            <person name="Sagara H."/>
            <person name="Miura T."/>
            <person name="Yokobori S."/>
            <person name="Miyagawa K."/>
            <person name="Suzuki Y."/>
            <person name="Kubo T."/>
            <person name="Oyama M."/>
            <person name="Kohara Y."/>
            <person name="Fujiyama A."/>
            <person name="Arakawa K."/>
            <person name="Katayama T."/>
            <person name="Toyoda A."/>
            <person name="Kunieda T."/>
        </authorList>
    </citation>
    <scope>NUCLEOTIDE SEQUENCE [LARGE SCALE GENOMIC DNA]</scope>
    <source>
        <strain evidence="9 10">YOKOZUNA-1</strain>
    </source>
</reference>
<dbReference type="InterPro" id="IPR016186">
    <property type="entry name" value="C-type_lectin-like/link_sf"/>
</dbReference>
<dbReference type="InterPro" id="IPR000421">
    <property type="entry name" value="FA58C"/>
</dbReference>
<dbReference type="InterPro" id="IPR018378">
    <property type="entry name" value="C-type_lectin_CS"/>
</dbReference>
<keyword evidence="6" id="KW-0472">Membrane</keyword>
<protein>
    <recommendedName>
        <fullName evidence="11">Sushi, von Willebrand factor type A, EGF and pentraxin domain-containing protein 1</fullName>
    </recommendedName>
</protein>
<dbReference type="InterPro" id="IPR001304">
    <property type="entry name" value="C-type_lectin-like"/>
</dbReference>
<gene>
    <name evidence="9" type="primary">RvY_10720-1</name>
    <name evidence="9" type="synonym">RvY_10720.1</name>
    <name evidence="9" type="ORF">RvY_10720</name>
</gene>
<keyword evidence="1" id="KW-0732">Signal</keyword>
<keyword evidence="4" id="KW-0768">Sushi</keyword>
<dbReference type="AlphaFoldDB" id="A0A1D1VMP4"/>
<dbReference type="Proteomes" id="UP000186922">
    <property type="component" value="Unassembled WGS sequence"/>
</dbReference>
<dbReference type="Pfam" id="PF00084">
    <property type="entry name" value="Sushi"/>
    <property type="match status" value="4"/>
</dbReference>
<dbReference type="PROSITE" id="PS00615">
    <property type="entry name" value="C_TYPE_LECTIN_1"/>
    <property type="match status" value="1"/>
</dbReference>
<dbReference type="CDD" id="cd00033">
    <property type="entry name" value="CCP"/>
    <property type="match status" value="4"/>
</dbReference>
<dbReference type="PROSITE" id="PS50923">
    <property type="entry name" value="SUSHI"/>
    <property type="match status" value="4"/>
</dbReference>
<evidence type="ECO:0000259" key="7">
    <source>
        <dbReference type="PROSITE" id="PS50041"/>
    </source>
</evidence>
<dbReference type="Pfam" id="PF00754">
    <property type="entry name" value="F5_F8_type_C"/>
    <property type="match status" value="1"/>
</dbReference>
<dbReference type="PANTHER" id="PTHR45656">
    <property type="entry name" value="PROTEIN CBR-CLEC-78"/>
    <property type="match status" value="1"/>
</dbReference>
<keyword evidence="6" id="KW-1133">Transmembrane helix</keyword>
<evidence type="ECO:0000313" key="10">
    <source>
        <dbReference type="Proteomes" id="UP000186922"/>
    </source>
</evidence>
<evidence type="ECO:0000313" key="9">
    <source>
        <dbReference type="EMBL" id="GAU99768.1"/>
    </source>
</evidence>
<keyword evidence="3 4" id="KW-1015">Disulfide bond</keyword>
<evidence type="ECO:0000259" key="8">
    <source>
        <dbReference type="PROSITE" id="PS50923"/>
    </source>
</evidence>
<dbReference type="STRING" id="947166.A0A1D1VMP4"/>
<dbReference type="InterPro" id="IPR016187">
    <property type="entry name" value="CTDL_fold"/>
</dbReference>
<dbReference type="SUPFAM" id="SSF56436">
    <property type="entry name" value="C-type lectin-like"/>
    <property type="match status" value="1"/>
</dbReference>
<keyword evidence="2" id="KW-0677">Repeat</keyword>
<dbReference type="Pfam" id="PF00059">
    <property type="entry name" value="Lectin_C"/>
    <property type="match status" value="1"/>
</dbReference>